<dbReference type="Gene3D" id="3.90.70.10">
    <property type="entry name" value="Cysteine proteinases"/>
    <property type="match status" value="1"/>
</dbReference>
<organism evidence="9 10">
    <name type="scientific">Symbiodinium necroappetens</name>
    <dbReference type="NCBI Taxonomy" id="1628268"/>
    <lineage>
        <taxon>Eukaryota</taxon>
        <taxon>Sar</taxon>
        <taxon>Alveolata</taxon>
        <taxon>Dinophyceae</taxon>
        <taxon>Suessiales</taxon>
        <taxon>Symbiodiniaceae</taxon>
        <taxon>Symbiodinium</taxon>
    </lineage>
</organism>
<proteinExistence type="predicted"/>
<dbReference type="AlphaFoldDB" id="A0A812YQP0"/>
<dbReference type="InterPro" id="IPR050164">
    <property type="entry name" value="Peptidase_C19"/>
</dbReference>
<feature type="region of interest" description="Disordered" evidence="7">
    <location>
        <begin position="1"/>
        <end position="21"/>
    </location>
</feature>
<dbReference type="Proteomes" id="UP000601435">
    <property type="component" value="Unassembled WGS sequence"/>
</dbReference>
<dbReference type="PROSITE" id="PS50235">
    <property type="entry name" value="USP_3"/>
    <property type="match status" value="1"/>
</dbReference>
<evidence type="ECO:0000256" key="2">
    <source>
        <dbReference type="ARBA" id="ARBA00012759"/>
    </source>
</evidence>
<dbReference type="InterPro" id="IPR028889">
    <property type="entry name" value="USP"/>
</dbReference>
<dbReference type="GO" id="GO:0006508">
    <property type="term" value="P:proteolysis"/>
    <property type="evidence" value="ECO:0007669"/>
    <property type="project" value="UniProtKB-KW"/>
</dbReference>
<evidence type="ECO:0000256" key="5">
    <source>
        <dbReference type="ARBA" id="ARBA00022801"/>
    </source>
</evidence>
<dbReference type="Pfam" id="PF00443">
    <property type="entry name" value="UCH"/>
    <property type="match status" value="1"/>
</dbReference>
<comment type="catalytic activity">
    <reaction evidence="1">
        <text>Thiol-dependent hydrolysis of ester, thioester, amide, peptide and isopeptide bonds formed by the C-terminal Gly of ubiquitin (a 76-residue protein attached to proteins as an intracellular targeting signal).</text>
        <dbReference type="EC" id="3.4.19.12"/>
    </reaction>
</comment>
<feature type="region of interest" description="Disordered" evidence="7">
    <location>
        <begin position="286"/>
        <end position="309"/>
    </location>
</feature>
<dbReference type="InterPro" id="IPR001394">
    <property type="entry name" value="Peptidase_C19_UCH"/>
</dbReference>
<dbReference type="GO" id="GO:0004843">
    <property type="term" value="F:cysteine-type deubiquitinase activity"/>
    <property type="evidence" value="ECO:0007669"/>
    <property type="project" value="UniProtKB-EC"/>
</dbReference>
<keyword evidence="10" id="KW-1185">Reference proteome</keyword>
<name>A0A812YQP0_9DINO</name>
<feature type="region of interest" description="Disordered" evidence="7">
    <location>
        <begin position="116"/>
        <end position="148"/>
    </location>
</feature>
<feature type="region of interest" description="Disordered" evidence="7">
    <location>
        <begin position="44"/>
        <end position="77"/>
    </location>
</feature>
<dbReference type="CDD" id="cd02257">
    <property type="entry name" value="Peptidase_C19"/>
    <property type="match status" value="1"/>
</dbReference>
<feature type="non-terminal residue" evidence="9">
    <location>
        <position position="826"/>
    </location>
</feature>
<dbReference type="EMBL" id="CAJNJA010043119">
    <property type="protein sequence ID" value="CAE7790676.1"/>
    <property type="molecule type" value="Genomic_DNA"/>
</dbReference>
<keyword evidence="3" id="KW-0645">Protease</keyword>
<keyword evidence="5" id="KW-0378">Hydrolase</keyword>
<evidence type="ECO:0000259" key="8">
    <source>
        <dbReference type="PROSITE" id="PS50235"/>
    </source>
</evidence>
<reference evidence="9" key="1">
    <citation type="submission" date="2021-02" db="EMBL/GenBank/DDBJ databases">
        <authorList>
            <person name="Dougan E. K."/>
            <person name="Rhodes N."/>
            <person name="Thang M."/>
            <person name="Chan C."/>
        </authorList>
    </citation>
    <scope>NUCLEOTIDE SEQUENCE</scope>
</reference>
<feature type="region of interest" description="Disordered" evidence="7">
    <location>
        <begin position="400"/>
        <end position="425"/>
    </location>
</feature>
<protein>
    <recommendedName>
        <fullName evidence="2">ubiquitinyl hydrolase 1</fullName>
        <ecNumber evidence="2">3.4.19.12</ecNumber>
    </recommendedName>
</protein>
<accession>A0A812YQP0</accession>
<evidence type="ECO:0000256" key="7">
    <source>
        <dbReference type="SAM" id="MobiDB-lite"/>
    </source>
</evidence>
<dbReference type="EC" id="3.4.19.12" evidence="2"/>
<feature type="domain" description="USP" evidence="8">
    <location>
        <begin position="466"/>
        <end position="812"/>
    </location>
</feature>
<comment type="caution">
    <text evidence="9">The sequence shown here is derived from an EMBL/GenBank/DDBJ whole genome shotgun (WGS) entry which is preliminary data.</text>
</comment>
<dbReference type="GO" id="GO:0005634">
    <property type="term" value="C:nucleus"/>
    <property type="evidence" value="ECO:0007669"/>
    <property type="project" value="TreeGrafter"/>
</dbReference>
<dbReference type="InterPro" id="IPR038765">
    <property type="entry name" value="Papain-like_cys_pep_sf"/>
</dbReference>
<dbReference type="GO" id="GO:0005829">
    <property type="term" value="C:cytosol"/>
    <property type="evidence" value="ECO:0007669"/>
    <property type="project" value="TreeGrafter"/>
</dbReference>
<dbReference type="PANTHER" id="PTHR24006">
    <property type="entry name" value="UBIQUITIN CARBOXYL-TERMINAL HYDROLASE"/>
    <property type="match status" value="1"/>
</dbReference>
<dbReference type="SUPFAM" id="SSF54001">
    <property type="entry name" value="Cysteine proteinases"/>
    <property type="match status" value="1"/>
</dbReference>
<feature type="compositionally biased region" description="Acidic residues" evidence="7">
    <location>
        <begin position="406"/>
        <end position="419"/>
    </location>
</feature>
<evidence type="ECO:0000256" key="6">
    <source>
        <dbReference type="ARBA" id="ARBA00022807"/>
    </source>
</evidence>
<dbReference type="OrthoDB" id="429671at2759"/>
<keyword evidence="4" id="KW-0833">Ubl conjugation pathway</keyword>
<keyword evidence="6" id="KW-0788">Thiol protease</keyword>
<evidence type="ECO:0000313" key="10">
    <source>
        <dbReference type="Proteomes" id="UP000601435"/>
    </source>
</evidence>
<sequence>VEETSEPRGRSTTPAGALGARAECPPLAKLGICFEGARPGEQLARAEPNLARARRNEAPCPPSQDEESASAASVKRSLGQSMEQVLTLLAEARALGLVEEVRSAETRLKAAMLQRLGPAPSSTPSAPSPSPSPSYPAPAGCGSSGAASGVASVPRSRALSRASSCDSFFDGEALRFVLAPSPSNTPGDITQSNSPRSHCHTPGGGAYGDDYQAYHGIYRGSLPSAASIDSALRNVAVAEALQVPQSGSQWVQSGSQASETFEEGPLAPALNAWPVDALAPLLRAPAPAPAPSSAPLRRRSKASAESGPSLGFMWHSSPFAISRTPNIHTPVSHHSPARSPTSFSGYCSPIPGFPSGVASPNRRSGYSSPSTGLNAAAFFTGAAAAATQSGLMRRLMSLREARGEEREEDSEWSSEDPSDGGEAKAPPDLLELLLKHAERVAPRRGGREPRSLCLDLSSELLPVRLRGLLPCYAIPFLNAWVQALLACSPLCHLLAQVSWQKQPHQPHQRPAYHCLMQLAWEFYGHSELPGASAGSAGVFNRLQATGDHAVDAAFLAEPLLRRFERGKSVQEAPVFPDLVGPDMFSCFLRFFLGELHDECKWPTLSAVPYQHEDSPMMRIFGGLVRKSSHGRRVSTLGDGHAHTDVAPFLLLHLDLADPFGDPKTPISVEAAVEQLLTRQEARFLRLPPFLLLHLHRFRTGSDGLPDRVNRKCRIGLEMELEEATGYTLRSVTYQLRSAICHYGEVPEGGAYKAFALHCDDLRPENGQRPGPEGRPEGSWHVLDDAAVRCKRDIQETIDSEGHHACLLMFRRQDTKTVNLRPHAVFS</sequence>
<dbReference type="GO" id="GO:0016579">
    <property type="term" value="P:protein deubiquitination"/>
    <property type="evidence" value="ECO:0007669"/>
    <property type="project" value="InterPro"/>
</dbReference>
<gene>
    <name evidence="9" type="primary">UBP24</name>
    <name evidence="9" type="ORF">SNEC2469_LOCUS23230</name>
</gene>
<dbReference type="PANTHER" id="PTHR24006:SF687">
    <property type="entry name" value="UBIQUITIN CARBOXYL-TERMINAL HYDROLASE 10"/>
    <property type="match status" value="1"/>
</dbReference>
<evidence type="ECO:0000256" key="3">
    <source>
        <dbReference type="ARBA" id="ARBA00022670"/>
    </source>
</evidence>
<evidence type="ECO:0000256" key="4">
    <source>
        <dbReference type="ARBA" id="ARBA00022786"/>
    </source>
</evidence>
<evidence type="ECO:0000313" key="9">
    <source>
        <dbReference type="EMBL" id="CAE7790676.1"/>
    </source>
</evidence>
<feature type="compositionally biased region" description="Low complexity" evidence="7">
    <location>
        <begin position="137"/>
        <end position="148"/>
    </location>
</feature>
<feature type="compositionally biased region" description="Pro residues" evidence="7">
    <location>
        <begin position="126"/>
        <end position="136"/>
    </location>
</feature>
<evidence type="ECO:0000256" key="1">
    <source>
        <dbReference type="ARBA" id="ARBA00000707"/>
    </source>
</evidence>